<evidence type="ECO:0000259" key="8">
    <source>
        <dbReference type="PROSITE" id="PS50928"/>
    </source>
</evidence>
<feature type="transmembrane region" description="Helical" evidence="7">
    <location>
        <begin position="290"/>
        <end position="311"/>
    </location>
</feature>
<reference evidence="9 10" key="1">
    <citation type="submission" date="2018-07" db="EMBL/GenBank/DDBJ databases">
        <title>Genomic Encyclopedia of Type Strains, Phase III (KMG-III): the genomes of soil and plant-associated and newly described type strains.</title>
        <authorList>
            <person name="Whitman W."/>
        </authorList>
    </citation>
    <scope>NUCLEOTIDE SEQUENCE [LARGE SCALE GENOMIC DNA]</scope>
    <source>
        <strain evidence="9 10">CECT 7506</strain>
    </source>
</reference>
<feature type="transmembrane region" description="Helical" evidence="7">
    <location>
        <begin position="125"/>
        <end position="148"/>
    </location>
</feature>
<dbReference type="InterPro" id="IPR050809">
    <property type="entry name" value="UgpAE/MalFG_permease"/>
</dbReference>
<dbReference type="EMBL" id="QPJD01000013">
    <property type="protein sequence ID" value="RCW43508.1"/>
    <property type="molecule type" value="Genomic_DNA"/>
</dbReference>
<evidence type="ECO:0000313" key="10">
    <source>
        <dbReference type="Proteomes" id="UP000252415"/>
    </source>
</evidence>
<evidence type="ECO:0000256" key="4">
    <source>
        <dbReference type="ARBA" id="ARBA00022692"/>
    </source>
</evidence>
<evidence type="ECO:0000313" key="9">
    <source>
        <dbReference type="EMBL" id="RCW43508.1"/>
    </source>
</evidence>
<dbReference type="RefSeq" id="WP_114382087.1">
    <property type="nucleotide sequence ID" value="NZ_QPJD01000013.1"/>
</dbReference>
<dbReference type="PROSITE" id="PS50928">
    <property type="entry name" value="ABC_TM1"/>
    <property type="match status" value="1"/>
</dbReference>
<feature type="transmembrane region" description="Helical" evidence="7">
    <location>
        <begin position="92"/>
        <end position="113"/>
    </location>
</feature>
<comment type="caution">
    <text evidence="9">The sequence shown here is derived from an EMBL/GenBank/DDBJ whole genome shotgun (WGS) entry which is preliminary data.</text>
</comment>
<comment type="subcellular location">
    <subcellularLocation>
        <location evidence="1 7">Cell membrane</location>
        <topology evidence="1 7">Multi-pass membrane protein</topology>
    </subcellularLocation>
</comment>
<dbReference type="PANTHER" id="PTHR43227:SF11">
    <property type="entry name" value="BLL4140 PROTEIN"/>
    <property type="match status" value="1"/>
</dbReference>
<evidence type="ECO:0000256" key="1">
    <source>
        <dbReference type="ARBA" id="ARBA00004651"/>
    </source>
</evidence>
<keyword evidence="6 7" id="KW-0472">Membrane</keyword>
<sequence length="321" mass="36340">MEQATSAAVPLDVLKGKKRKNKYRKYWPLMTMMIPGLLYLLFNNYLPMAGIVIAFKDVNFAKGILQSDWTGFDNFEYLFKTSDAYIITRNTILYNVVFLVLGTVLSLACAILLNEIKNKLLLKAYQSLITLPHLISMVIVSYLVYAFLSPEVGFMNKTILPWLGIEDEVLWYFESKYWPVILTLVHFWKGIGFSSIVFFAALLGIDEEYYEAARLDGASRWKQIRHITLPIITPIIILMTLLSVGRIFYSDFGLFYQVPLNSGALFETTATIDTYVFNGLMGSGDLGMSAAAGLYQSIVGFILVVLANYSVRLYSKDNALF</sequence>
<organism evidence="9 10">
    <name type="scientific">Paenibacillus prosopidis</name>
    <dbReference type="NCBI Taxonomy" id="630520"/>
    <lineage>
        <taxon>Bacteria</taxon>
        <taxon>Bacillati</taxon>
        <taxon>Bacillota</taxon>
        <taxon>Bacilli</taxon>
        <taxon>Bacillales</taxon>
        <taxon>Paenibacillaceae</taxon>
        <taxon>Paenibacillus</taxon>
    </lineage>
</organism>
<dbReference type="GO" id="GO:0055085">
    <property type="term" value="P:transmembrane transport"/>
    <property type="evidence" value="ECO:0007669"/>
    <property type="project" value="InterPro"/>
</dbReference>
<evidence type="ECO:0000256" key="7">
    <source>
        <dbReference type="RuleBase" id="RU363032"/>
    </source>
</evidence>
<keyword evidence="2 7" id="KW-0813">Transport</keyword>
<evidence type="ECO:0000256" key="6">
    <source>
        <dbReference type="ARBA" id="ARBA00023136"/>
    </source>
</evidence>
<comment type="similarity">
    <text evidence="7">Belongs to the binding-protein-dependent transport system permease family.</text>
</comment>
<protein>
    <submittedName>
        <fullName evidence="9">Carbohydrate ABC transporter membrane protein 1 (CUT1 family)</fullName>
    </submittedName>
</protein>
<dbReference type="AlphaFoldDB" id="A0A368VPS6"/>
<evidence type="ECO:0000256" key="2">
    <source>
        <dbReference type="ARBA" id="ARBA00022448"/>
    </source>
</evidence>
<dbReference type="Pfam" id="PF00528">
    <property type="entry name" value="BPD_transp_1"/>
    <property type="match status" value="1"/>
</dbReference>
<dbReference type="CDD" id="cd06261">
    <property type="entry name" value="TM_PBP2"/>
    <property type="match status" value="1"/>
</dbReference>
<keyword evidence="10" id="KW-1185">Reference proteome</keyword>
<gene>
    <name evidence="9" type="ORF">DFP97_113181</name>
</gene>
<dbReference type="GO" id="GO:0005886">
    <property type="term" value="C:plasma membrane"/>
    <property type="evidence" value="ECO:0007669"/>
    <property type="project" value="UniProtKB-SubCell"/>
</dbReference>
<name>A0A368VPS6_9BACL</name>
<feature type="transmembrane region" description="Helical" evidence="7">
    <location>
        <begin position="177"/>
        <end position="205"/>
    </location>
</feature>
<evidence type="ECO:0000256" key="3">
    <source>
        <dbReference type="ARBA" id="ARBA00022475"/>
    </source>
</evidence>
<dbReference type="PANTHER" id="PTHR43227">
    <property type="entry name" value="BLL4140 PROTEIN"/>
    <property type="match status" value="1"/>
</dbReference>
<keyword evidence="3" id="KW-1003">Cell membrane</keyword>
<accession>A0A368VPS6</accession>
<dbReference type="SUPFAM" id="SSF161098">
    <property type="entry name" value="MetI-like"/>
    <property type="match status" value="1"/>
</dbReference>
<feature type="transmembrane region" description="Helical" evidence="7">
    <location>
        <begin position="226"/>
        <end position="249"/>
    </location>
</feature>
<keyword evidence="4 7" id="KW-0812">Transmembrane</keyword>
<dbReference type="InterPro" id="IPR035906">
    <property type="entry name" value="MetI-like_sf"/>
</dbReference>
<dbReference type="Gene3D" id="1.10.3720.10">
    <property type="entry name" value="MetI-like"/>
    <property type="match status" value="1"/>
</dbReference>
<dbReference type="Proteomes" id="UP000252415">
    <property type="component" value="Unassembled WGS sequence"/>
</dbReference>
<feature type="domain" description="ABC transmembrane type-1" evidence="8">
    <location>
        <begin position="88"/>
        <end position="307"/>
    </location>
</feature>
<feature type="transmembrane region" description="Helical" evidence="7">
    <location>
        <begin position="26"/>
        <end position="42"/>
    </location>
</feature>
<dbReference type="OrthoDB" id="9785836at2"/>
<keyword evidence="5 7" id="KW-1133">Transmembrane helix</keyword>
<evidence type="ECO:0000256" key="5">
    <source>
        <dbReference type="ARBA" id="ARBA00022989"/>
    </source>
</evidence>
<proteinExistence type="inferred from homology"/>
<dbReference type="InterPro" id="IPR000515">
    <property type="entry name" value="MetI-like"/>
</dbReference>